<keyword evidence="4" id="KW-1185">Reference proteome</keyword>
<gene>
    <name evidence="3" type="ORF">D9756_010930</name>
</gene>
<dbReference type="InterPro" id="IPR032567">
    <property type="entry name" value="RTL1-rel"/>
</dbReference>
<feature type="region of interest" description="Disordered" evidence="1">
    <location>
        <begin position="381"/>
        <end position="478"/>
    </location>
</feature>
<evidence type="ECO:0000313" key="4">
    <source>
        <dbReference type="Proteomes" id="UP000559027"/>
    </source>
</evidence>
<feature type="compositionally biased region" description="Low complexity" evidence="1">
    <location>
        <begin position="51"/>
        <end position="63"/>
    </location>
</feature>
<feature type="region of interest" description="Disordered" evidence="1">
    <location>
        <begin position="189"/>
        <end position="209"/>
    </location>
</feature>
<accession>A0A8H5FQK5</accession>
<name>A0A8H5FQK5_9AGAR</name>
<comment type="caution">
    <text evidence="3">The sequence shown here is derived from an EMBL/GenBank/DDBJ whole genome shotgun (WGS) entry which is preliminary data.</text>
</comment>
<evidence type="ECO:0000313" key="3">
    <source>
        <dbReference type="EMBL" id="KAF5345970.1"/>
    </source>
</evidence>
<proteinExistence type="predicted"/>
<feature type="region of interest" description="Disordered" evidence="1">
    <location>
        <begin position="1"/>
        <end position="171"/>
    </location>
</feature>
<reference evidence="3 4" key="1">
    <citation type="journal article" date="2020" name="ISME J.">
        <title>Uncovering the hidden diversity of litter-decomposition mechanisms in mushroom-forming fungi.</title>
        <authorList>
            <person name="Floudas D."/>
            <person name="Bentzer J."/>
            <person name="Ahren D."/>
            <person name="Johansson T."/>
            <person name="Persson P."/>
            <person name="Tunlid A."/>
        </authorList>
    </citation>
    <scope>NUCLEOTIDE SEQUENCE [LARGE SCALE GENOMIC DNA]</scope>
    <source>
        <strain evidence="3 4">CBS 146.42</strain>
    </source>
</reference>
<protein>
    <recommendedName>
        <fullName evidence="2">DUF4939 domain-containing protein</fullName>
    </recommendedName>
</protein>
<dbReference type="Proteomes" id="UP000559027">
    <property type="component" value="Unassembled WGS sequence"/>
</dbReference>
<dbReference type="EMBL" id="JAACJO010000037">
    <property type="protein sequence ID" value="KAF5345970.1"/>
    <property type="molecule type" value="Genomic_DNA"/>
</dbReference>
<evidence type="ECO:0000256" key="1">
    <source>
        <dbReference type="SAM" id="MobiDB-lite"/>
    </source>
</evidence>
<dbReference type="Pfam" id="PF16297">
    <property type="entry name" value="DUF4939"/>
    <property type="match status" value="1"/>
</dbReference>
<feature type="compositionally biased region" description="Low complexity" evidence="1">
    <location>
        <begin position="394"/>
        <end position="444"/>
    </location>
</feature>
<dbReference type="AlphaFoldDB" id="A0A8H5FQK5"/>
<dbReference type="PANTHER" id="PTHR15503:SF22">
    <property type="entry name" value="TRANSPOSON TY3-I GAG POLYPROTEIN"/>
    <property type="match status" value="1"/>
</dbReference>
<organism evidence="3 4">
    <name type="scientific">Leucocoprinus leucothites</name>
    <dbReference type="NCBI Taxonomy" id="201217"/>
    <lineage>
        <taxon>Eukaryota</taxon>
        <taxon>Fungi</taxon>
        <taxon>Dikarya</taxon>
        <taxon>Basidiomycota</taxon>
        <taxon>Agaricomycotina</taxon>
        <taxon>Agaricomycetes</taxon>
        <taxon>Agaricomycetidae</taxon>
        <taxon>Agaricales</taxon>
        <taxon>Agaricineae</taxon>
        <taxon>Agaricaceae</taxon>
        <taxon>Leucocoprinus</taxon>
    </lineage>
</organism>
<feature type="compositionally biased region" description="Polar residues" evidence="1">
    <location>
        <begin position="445"/>
        <end position="463"/>
    </location>
</feature>
<evidence type="ECO:0000259" key="2">
    <source>
        <dbReference type="Pfam" id="PF16297"/>
    </source>
</evidence>
<feature type="domain" description="DUF4939" evidence="2">
    <location>
        <begin position="195"/>
        <end position="286"/>
    </location>
</feature>
<sequence>MVNTRTIKGKTSIIAQPERKRSHTPPPVPSSSHLTDDNSCISIRARRSRRLNPNLPETPRSASSPPPPPRRFRNIRSPRTPAPPGSLPSDRDPSDPSEPGDSDGPDYADNQSMGHDGDDEDDKPIYNGSPGGPGDPDDNDPEDPSHSSDDEPLPPRRAPHPRAPQQNPNNDCLAEALGRLADNLDHQAAAQANQTRTNKARLPDTFSGSDPEKLNTFLIQCRLYFRANPTQFQHDNQKVDFAMTYLTGVALDWFEVGLTQEEQGVFHDWFDDWNAFVRELHMHFGIANPKGEAAEMLDTLRMKLGDKIATYNVEFLKHASQLGWNDEVLCHRYYKGLLNRIQDPLSTCEQGKPTTFEEMHHLAIIYDGRYWEHDRERVRARAAEKDAADSLSWKQPNKPSNSNPSNPNPSRSQSQPGNNNNNNNNNNRGNNSNSNNNSNRNQSQAPTTKSNTPAPSTSSTQRPTPKFDLSSKLGQNGKLTPEERKQCLDEDLCLFCSGKGHKVENCHKKQNRAKIRKVEVALSKDSEKSPEK</sequence>
<dbReference type="InterPro" id="IPR032549">
    <property type="entry name" value="DUF4939"/>
</dbReference>
<dbReference type="PANTHER" id="PTHR15503">
    <property type="entry name" value="LDOC1 RELATED"/>
    <property type="match status" value="1"/>
</dbReference>
<dbReference type="OrthoDB" id="3033163at2759"/>